<sequence>MKERYSVTQKYMVAGVEEKEKVSLYTLIEVPAIKKRMVVCIGNKVDGLVVGQTYEVELDISIETKKFDTKDGVKYVDVASKFVRDIR</sequence>
<organism evidence="1 2">
    <name type="scientific">Bacillus cereus</name>
    <dbReference type="NCBI Taxonomy" id="1396"/>
    <lineage>
        <taxon>Bacteria</taxon>
        <taxon>Bacillati</taxon>
        <taxon>Bacillota</taxon>
        <taxon>Bacilli</taxon>
        <taxon>Bacillales</taxon>
        <taxon>Bacillaceae</taxon>
        <taxon>Bacillus</taxon>
        <taxon>Bacillus cereus group</taxon>
    </lineage>
</organism>
<evidence type="ECO:0000313" key="2">
    <source>
        <dbReference type="Proteomes" id="UP000076482"/>
    </source>
</evidence>
<dbReference type="EMBL" id="LJKE01000098">
    <property type="protein sequence ID" value="KZD56298.1"/>
    <property type="molecule type" value="Genomic_DNA"/>
</dbReference>
<comment type="caution">
    <text evidence="1">The sequence shown here is derived from an EMBL/GenBank/DDBJ whole genome shotgun (WGS) entry which is preliminary data.</text>
</comment>
<accession>A0A164LKL9</accession>
<dbReference type="Proteomes" id="UP000076482">
    <property type="component" value="Unassembled WGS sequence"/>
</dbReference>
<dbReference type="AlphaFoldDB" id="A0A164LKL9"/>
<proteinExistence type="predicted"/>
<name>A0A164LKL9_BACCE</name>
<dbReference type="PATRIC" id="fig|1396.535.peg.6880"/>
<dbReference type="RefSeq" id="WP_063262706.1">
    <property type="nucleotide sequence ID" value="NZ_LJKE01000098.1"/>
</dbReference>
<protein>
    <submittedName>
        <fullName evidence="1">Uncharacterized protein</fullName>
    </submittedName>
</protein>
<evidence type="ECO:0000313" key="1">
    <source>
        <dbReference type="EMBL" id="KZD56298.1"/>
    </source>
</evidence>
<reference evidence="1 2" key="1">
    <citation type="submission" date="2015-09" db="EMBL/GenBank/DDBJ databases">
        <title>Bacillus cereus food isolates.</title>
        <authorList>
            <person name="Boekhorst J."/>
        </authorList>
    </citation>
    <scope>NUCLEOTIDE SEQUENCE [LARGE SCALE GENOMIC DNA]</scope>
    <source>
        <strain evidence="1 2">B4088</strain>
    </source>
</reference>
<gene>
    <name evidence="1" type="ORF">B4088_5147</name>
</gene>